<keyword evidence="7" id="KW-1185">Reference proteome</keyword>
<evidence type="ECO:0000256" key="2">
    <source>
        <dbReference type="ARBA" id="ARBA00022723"/>
    </source>
</evidence>
<organism evidence="6 7">
    <name type="scientific">Jezberella montanilacus</name>
    <dbReference type="NCBI Taxonomy" id="323426"/>
    <lineage>
        <taxon>Bacteria</taxon>
        <taxon>Pseudomonadati</taxon>
        <taxon>Pseudomonadota</taxon>
        <taxon>Betaproteobacteria</taxon>
        <taxon>Burkholderiales</taxon>
        <taxon>Alcaligenaceae</taxon>
        <taxon>Jezberella</taxon>
    </lineage>
</organism>
<dbReference type="Gene3D" id="3.40.630.10">
    <property type="entry name" value="Zn peptidases"/>
    <property type="match status" value="1"/>
</dbReference>
<dbReference type="RefSeq" id="WP_106228168.1">
    <property type="nucleotide sequence ID" value="NZ_PVTV01000015.1"/>
</dbReference>
<gene>
    <name evidence="6" type="ORF">BCM14_2340</name>
</gene>
<dbReference type="OrthoDB" id="527673at2"/>
<evidence type="ECO:0000313" key="6">
    <source>
        <dbReference type="EMBL" id="PRY97200.1"/>
    </source>
</evidence>
<sequence>MAIKKHAIKLPMMTPGTEREIAVFRYGKKGARPKVYIQAAIHANEMPGTMALHYLLPMLTEADSKGLIQGEIIVVPTVNPIGQAQLVGNGHAGRYHLLSYDNFNRNWLELSTAVADKVGKKLGQDGDKNIELIRKAALDALNKMKPVNELQTLRVEIQKLSTDADFVLDLHCDIQAAMHIFSGARDWAHEPIKSLTADLGAVASVYNEPYPRVQTFSGVNGALWARLAEKFPEANIPQACMSVTVEMRSQHDVSHDMGQADAGNLYNWLTRQGVLAGKAPTLPRAKAPGTPMSGVDVGYSQGTGFLVYHLKAGSKVKKGDAICDVINPSDPRGPKARTTYHCQTDGVLFSRRLDGYLSWPGQVLWRIAGAEPLAHRIGATGLDD</sequence>
<evidence type="ECO:0000256" key="4">
    <source>
        <dbReference type="ARBA" id="ARBA00022833"/>
    </source>
</evidence>
<evidence type="ECO:0000313" key="7">
    <source>
        <dbReference type="Proteomes" id="UP000238308"/>
    </source>
</evidence>
<comment type="cofactor">
    <cofactor evidence="1">
        <name>Zn(2+)</name>
        <dbReference type="ChEBI" id="CHEBI:29105"/>
    </cofactor>
</comment>
<dbReference type="InterPro" id="IPR053138">
    <property type="entry name" value="N-alpha-Ac-DABA_deacetylase"/>
</dbReference>
<evidence type="ECO:0000256" key="3">
    <source>
        <dbReference type="ARBA" id="ARBA00022801"/>
    </source>
</evidence>
<dbReference type="Pfam" id="PF24827">
    <property type="entry name" value="AstE_AspA_cat"/>
    <property type="match status" value="1"/>
</dbReference>
<feature type="domain" description="Succinylglutamate desuccinylase/Aspartoacylase catalytic" evidence="5">
    <location>
        <begin position="33"/>
        <end position="225"/>
    </location>
</feature>
<comment type="caution">
    <text evidence="6">The sequence shown here is derived from an EMBL/GenBank/DDBJ whole genome shotgun (WGS) entry which is preliminary data.</text>
</comment>
<accession>A0A2T0XE99</accession>
<keyword evidence="3" id="KW-0378">Hydrolase</keyword>
<dbReference type="PANTHER" id="PTHR37326:SF1">
    <property type="entry name" value="BLL3975 PROTEIN"/>
    <property type="match status" value="1"/>
</dbReference>
<dbReference type="GO" id="GO:0046872">
    <property type="term" value="F:metal ion binding"/>
    <property type="evidence" value="ECO:0007669"/>
    <property type="project" value="UniProtKB-KW"/>
</dbReference>
<dbReference type="CDD" id="cd06250">
    <property type="entry name" value="M14_PaAOTO_like"/>
    <property type="match status" value="1"/>
</dbReference>
<dbReference type="SUPFAM" id="SSF53187">
    <property type="entry name" value="Zn-dependent exopeptidases"/>
    <property type="match status" value="1"/>
</dbReference>
<protein>
    <recommendedName>
        <fullName evidence="5">Succinylglutamate desuccinylase/Aspartoacylase catalytic domain-containing protein</fullName>
    </recommendedName>
</protein>
<dbReference type="PANTHER" id="PTHR37326">
    <property type="entry name" value="BLL3975 PROTEIN"/>
    <property type="match status" value="1"/>
</dbReference>
<evidence type="ECO:0000259" key="5">
    <source>
        <dbReference type="Pfam" id="PF24827"/>
    </source>
</evidence>
<name>A0A2T0XE99_9BURK</name>
<keyword evidence="2" id="KW-0479">Metal-binding</keyword>
<evidence type="ECO:0000256" key="1">
    <source>
        <dbReference type="ARBA" id="ARBA00001947"/>
    </source>
</evidence>
<proteinExistence type="predicted"/>
<dbReference type="Proteomes" id="UP000238308">
    <property type="component" value="Unassembled WGS sequence"/>
</dbReference>
<dbReference type="InterPro" id="IPR055438">
    <property type="entry name" value="AstE_AspA_cat"/>
</dbReference>
<dbReference type="AlphaFoldDB" id="A0A2T0XE99"/>
<keyword evidence="4" id="KW-0862">Zinc</keyword>
<dbReference type="EMBL" id="PVTV01000015">
    <property type="protein sequence ID" value="PRY97200.1"/>
    <property type="molecule type" value="Genomic_DNA"/>
</dbReference>
<reference evidence="6 7" key="1">
    <citation type="submission" date="2018-03" db="EMBL/GenBank/DDBJ databases">
        <title>Genomic Encyclopedia of Type Strains, Phase III (KMG-III): the genomes of soil and plant-associated and newly described type strains.</title>
        <authorList>
            <person name="Whitman W."/>
        </authorList>
    </citation>
    <scope>NUCLEOTIDE SEQUENCE [LARGE SCALE GENOMIC DNA]</scope>
    <source>
        <strain evidence="6 7">MWH-P2sevCIIIb</strain>
    </source>
</reference>
<dbReference type="GO" id="GO:0016788">
    <property type="term" value="F:hydrolase activity, acting on ester bonds"/>
    <property type="evidence" value="ECO:0007669"/>
    <property type="project" value="InterPro"/>
</dbReference>